<dbReference type="GO" id="GO:0008168">
    <property type="term" value="F:methyltransferase activity"/>
    <property type="evidence" value="ECO:0007669"/>
    <property type="project" value="UniProtKB-KW"/>
</dbReference>
<reference evidence="1 2" key="1">
    <citation type="journal article" date="2015" name="Genome Announc.">
        <title>Draft Genome Sequence of Brevibacillus brevis DZQ7, a Plant Growth-Promoting Rhizobacterium with Broad-Spectrum Antimicrobial Activity.</title>
        <authorList>
            <person name="Hou Q."/>
            <person name="Wang C."/>
            <person name="Hou X."/>
            <person name="Xia Z."/>
            <person name="Ye J."/>
            <person name="Liu K."/>
            <person name="Liu H."/>
            <person name="Wang J."/>
            <person name="Guo H."/>
            <person name="Yu X."/>
            <person name="Yang Y."/>
            <person name="Du B."/>
            <person name="Ding Y."/>
        </authorList>
    </citation>
    <scope>NUCLEOTIDE SEQUENCE [LARGE SCALE GENOMIC DNA]</scope>
    <source>
        <strain evidence="1 2">DZQ7</strain>
    </source>
</reference>
<keyword evidence="1" id="KW-0808">Transferase</keyword>
<dbReference type="Proteomes" id="UP000036061">
    <property type="component" value="Chromosome"/>
</dbReference>
<dbReference type="EMBL" id="CP030117">
    <property type="protein sequence ID" value="AWX55611.1"/>
    <property type="molecule type" value="Genomic_DNA"/>
</dbReference>
<protein>
    <submittedName>
        <fullName evidence="1">Class I SAM-dependent methyltransferase</fullName>
    </submittedName>
</protein>
<evidence type="ECO:0000313" key="1">
    <source>
        <dbReference type="EMBL" id="AWX55611.1"/>
    </source>
</evidence>
<dbReference type="GO" id="GO:0032259">
    <property type="term" value="P:methylation"/>
    <property type="evidence" value="ECO:0007669"/>
    <property type="project" value="UniProtKB-KW"/>
</dbReference>
<dbReference type="Gene3D" id="3.40.50.150">
    <property type="entry name" value="Vaccinia Virus protein VP39"/>
    <property type="match status" value="1"/>
</dbReference>
<dbReference type="SUPFAM" id="SSF53335">
    <property type="entry name" value="S-adenosyl-L-methionine-dependent methyltransferases"/>
    <property type="match status" value="1"/>
</dbReference>
<keyword evidence="1" id="KW-0489">Methyltransferase</keyword>
<dbReference type="RefSeq" id="WP_048032379.1">
    <property type="nucleotide sequence ID" value="NZ_CP030117.1"/>
</dbReference>
<gene>
    <name evidence="1" type="ORF">AB432_011435</name>
</gene>
<sequence>MRKEQDAGVYEQVGVAMTCRSYQEYVDMFSLTEEILTKGPILDVGAGASSFTAEACQQGREAIAVDPLYEMKPEEIDTKGKREIEESTQKLAGIAHTLLWEYYGSLGQHQQNRERSLKKFIAAYRADEGIGKRYVSGLLPELPFANDQFSLVLGSHFLFLYHQQFDEQFHLDAINELLRVCQPGGQIRLYPLIGLDRKPYSKLPQLMEEIQRFGHTSSLQPTSFRFLVGATHYLEIRKS</sequence>
<name>A0A2Z4MGW4_BREBE</name>
<evidence type="ECO:0000313" key="2">
    <source>
        <dbReference type="Proteomes" id="UP000036061"/>
    </source>
</evidence>
<organism evidence="1 2">
    <name type="scientific">Brevibacillus brevis</name>
    <name type="common">Bacillus brevis</name>
    <dbReference type="NCBI Taxonomy" id="1393"/>
    <lineage>
        <taxon>Bacteria</taxon>
        <taxon>Bacillati</taxon>
        <taxon>Bacillota</taxon>
        <taxon>Bacilli</taxon>
        <taxon>Bacillales</taxon>
        <taxon>Paenibacillaceae</taxon>
        <taxon>Brevibacillus</taxon>
    </lineage>
</organism>
<dbReference type="AlphaFoldDB" id="A0A2Z4MGW4"/>
<accession>A0A2Z4MGW4</accession>
<dbReference type="InterPro" id="IPR029063">
    <property type="entry name" value="SAM-dependent_MTases_sf"/>
</dbReference>
<proteinExistence type="predicted"/>